<dbReference type="PROSITE" id="PS51737">
    <property type="entry name" value="RECOMBINASE_DNA_BIND"/>
    <property type="match status" value="1"/>
</dbReference>
<dbReference type="GO" id="GO:0000150">
    <property type="term" value="F:DNA strand exchange activity"/>
    <property type="evidence" value="ECO:0007669"/>
    <property type="project" value="InterPro"/>
</dbReference>
<evidence type="ECO:0000313" key="4">
    <source>
        <dbReference type="EMBL" id="SIS11161.1"/>
    </source>
</evidence>
<dbReference type="Pfam" id="PF13408">
    <property type="entry name" value="Zn_ribbon_recom"/>
    <property type="match status" value="1"/>
</dbReference>
<dbReference type="Pfam" id="PF07508">
    <property type="entry name" value="Recombinase"/>
    <property type="match status" value="1"/>
</dbReference>
<dbReference type="EMBL" id="FTNT01000008">
    <property type="protein sequence ID" value="SIS11161.1"/>
    <property type="molecule type" value="Genomic_DNA"/>
</dbReference>
<reference evidence="4 5" key="1">
    <citation type="submission" date="2017-01" db="EMBL/GenBank/DDBJ databases">
        <authorList>
            <person name="Mah S.A."/>
            <person name="Swanson W.J."/>
            <person name="Moy G.W."/>
            <person name="Vacquier V.D."/>
        </authorList>
    </citation>
    <scope>NUCLEOTIDE SEQUENCE [LARGE SCALE GENOMIC DNA]</scope>
    <source>
        <strain evidence="4 5">CPCC 203464</strain>
    </source>
</reference>
<gene>
    <name evidence="4" type="ORF">SAMN05445060_2708</name>
</gene>
<protein>
    <submittedName>
        <fullName evidence="4">Site-specific DNA recombinase</fullName>
    </submittedName>
</protein>
<dbReference type="PROSITE" id="PS51736">
    <property type="entry name" value="RECOMBINASES_3"/>
    <property type="match status" value="1"/>
</dbReference>
<dbReference type="SMART" id="SM00857">
    <property type="entry name" value="Resolvase"/>
    <property type="match status" value="1"/>
</dbReference>
<keyword evidence="1" id="KW-0175">Coiled coil</keyword>
<dbReference type="SUPFAM" id="SSF53041">
    <property type="entry name" value="Resolvase-like"/>
    <property type="match status" value="1"/>
</dbReference>
<dbReference type="InterPro" id="IPR011109">
    <property type="entry name" value="DNA_bind_recombinase_dom"/>
</dbReference>
<proteinExistence type="predicted"/>
<dbReference type="InterPro" id="IPR038109">
    <property type="entry name" value="DNA_bind_recomb_sf"/>
</dbReference>
<dbReference type="OrthoDB" id="4500247at2"/>
<evidence type="ECO:0000313" key="5">
    <source>
        <dbReference type="Proteomes" id="UP000186218"/>
    </source>
</evidence>
<evidence type="ECO:0000259" key="3">
    <source>
        <dbReference type="PROSITE" id="PS51737"/>
    </source>
</evidence>
<dbReference type="GO" id="GO:0003677">
    <property type="term" value="F:DNA binding"/>
    <property type="evidence" value="ECO:0007669"/>
    <property type="project" value="InterPro"/>
</dbReference>
<dbReference type="Proteomes" id="UP000186218">
    <property type="component" value="Unassembled WGS sequence"/>
</dbReference>
<accession>A0A1N7GF13</accession>
<feature type="domain" description="Recombinase" evidence="3">
    <location>
        <begin position="172"/>
        <end position="274"/>
    </location>
</feature>
<name>A0A1N7GF13_9NOCA</name>
<dbReference type="InterPro" id="IPR025827">
    <property type="entry name" value="Zn_ribbon_recom_dom"/>
</dbReference>
<dbReference type="RefSeq" id="WP_076480384.1">
    <property type="nucleotide sequence ID" value="NZ_FTNT01000008.1"/>
</dbReference>
<feature type="domain" description="Resolvase/invertase-type recombinase catalytic" evidence="2">
    <location>
        <begin position="16"/>
        <end position="164"/>
    </location>
</feature>
<keyword evidence="5" id="KW-1185">Reference proteome</keyword>
<dbReference type="InterPro" id="IPR006119">
    <property type="entry name" value="Resolv_N"/>
</dbReference>
<dbReference type="PANTHER" id="PTHR30461">
    <property type="entry name" value="DNA-INVERTASE FROM LAMBDOID PROPHAGE"/>
    <property type="match status" value="1"/>
</dbReference>
<dbReference type="Gene3D" id="3.90.1750.20">
    <property type="entry name" value="Putative Large Serine Recombinase, Chain B, Domain 2"/>
    <property type="match status" value="1"/>
</dbReference>
<dbReference type="STRING" id="1344003.SAMN05445060_2708"/>
<dbReference type="Pfam" id="PF00239">
    <property type="entry name" value="Resolvase"/>
    <property type="match status" value="1"/>
</dbReference>
<sequence>MYDSPHPHQRNIIQPSAAIYSRISSDKTGAGLGVERQEADCRELAERLGVSVDHVLVDNDLSAYSGKPRPAYEELVELIKTGGIDYVLAWHTDRLHRSTTELEDYVTYSEQGHVATHTVKAGHLDLATSSGRFQARIIGAAARYEVEHMVERQKAAKLQAAREGKYLGGQRPFGFEPRRVSLRETEAALIREMATAVIAGGSYWSVAVDLNRRGVTTQHGKEWNALKVRNVLIRPINAGIVRHEGVDHLAQSPAILTKTEWQQLHVAIERNRRKSSHPGVYRKHLLTGFLYCGECGQALRHKSKQQRDGSYRTCVACGTTDSETGLMRGCGRVSRMSDPILDLVTDAVVYRLSTPELVQAMREAEGTSDTIEELRTRQATIDARIAEATSDYYINRLLTRDQFEATKAQLDAELQSISRALGRETSLLANAETEADFPATWDNATLQWRRTILAELINQIIVHRRPRVPGYTYPGYKQWRFDPDLIEIRWRV</sequence>
<evidence type="ECO:0000256" key="1">
    <source>
        <dbReference type="SAM" id="Coils"/>
    </source>
</evidence>
<feature type="coiled-coil region" evidence="1">
    <location>
        <begin position="357"/>
        <end position="420"/>
    </location>
</feature>
<organism evidence="4 5">
    <name type="scientific">Williamsia sterculiae</name>
    <dbReference type="NCBI Taxonomy" id="1344003"/>
    <lineage>
        <taxon>Bacteria</taxon>
        <taxon>Bacillati</taxon>
        <taxon>Actinomycetota</taxon>
        <taxon>Actinomycetes</taxon>
        <taxon>Mycobacteriales</taxon>
        <taxon>Nocardiaceae</taxon>
        <taxon>Williamsia</taxon>
    </lineage>
</organism>
<dbReference type="InterPro" id="IPR050639">
    <property type="entry name" value="SSR_resolvase"/>
</dbReference>
<dbReference type="CDD" id="cd00338">
    <property type="entry name" value="Ser_Recombinase"/>
    <property type="match status" value="1"/>
</dbReference>
<dbReference type="Gene3D" id="3.40.50.1390">
    <property type="entry name" value="Resolvase, N-terminal catalytic domain"/>
    <property type="match status" value="1"/>
</dbReference>
<evidence type="ECO:0000259" key="2">
    <source>
        <dbReference type="PROSITE" id="PS51736"/>
    </source>
</evidence>
<dbReference type="PANTHER" id="PTHR30461:SF23">
    <property type="entry name" value="DNA RECOMBINASE-RELATED"/>
    <property type="match status" value="1"/>
</dbReference>
<dbReference type="InterPro" id="IPR036162">
    <property type="entry name" value="Resolvase-like_N_sf"/>
</dbReference>
<dbReference type="AlphaFoldDB" id="A0A1N7GF13"/>